<keyword evidence="3" id="KW-0012">Acyltransferase</keyword>
<protein>
    <submittedName>
        <fullName evidence="3">Acyltransferase</fullName>
    </submittedName>
</protein>
<evidence type="ECO:0000313" key="4">
    <source>
        <dbReference type="Proteomes" id="UP001524318"/>
    </source>
</evidence>
<dbReference type="InterPro" id="IPR050879">
    <property type="entry name" value="Acyltransferase_3"/>
</dbReference>
<keyword evidence="4" id="KW-1185">Reference proteome</keyword>
<feature type="transmembrane region" description="Helical" evidence="1">
    <location>
        <begin position="173"/>
        <end position="192"/>
    </location>
</feature>
<dbReference type="RefSeq" id="WP_254751794.1">
    <property type="nucleotide sequence ID" value="NZ_JANCLV010000012.1"/>
</dbReference>
<dbReference type="PANTHER" id="PTHR23028:SF53">
    <property type="entry name" value="ACYL_TRANSF_3 DOMAIN-CONTAINING PROTEIN"/>
    <property type="match status" value="1"/>
</dbReference>
<dbReference type="GO" id="GO:0016746">
    <property type="term" value="F:acyltransferase activity"/>
    <property type="evidence" value="ECO:0007669"/>
    <property type="project" value="UniProtKB-KW"/>
</dbReference>
<dbReference type="PANTHER" id="PTHR23028">
    <property type="entry name" value="ACETYLTRANSFERASE"/>
    <property type="match status" value="1"/>
</dbReference>
<feature type="transmembrane region" description="Helical" evidence="1">
    <location>
        <begin position="269"/>
        <end position="292"/>
    </location>
</feature>
<feature type="transmembrane region" description="Helical" evidence="1">
    <location>
        <begin position="238"/>
        <end position="257"/>
    </location>
</feature>
<evidence type="ECO:0000259" key="2">
    <source>
        <dbReference type="Pfam" id="PF01757"/>
    </source>
</evidence>
<accession>A0ABT1LS10</accession>
<evidence type="ECO:0000256" key="1">
    <source>
        <dbReference type="SAM" id="Phobius"/>
    </source>
</evidence>
<evidence type="ECO:0000313" key="3">
    <source>
        <dbReference type="EMBL" id="MCP9001250.1"/>
    </source>
</evidence>
<name>A0ABT1LS10_9MICC</name>
<dbReference type="EMBL" id="JANCLV010000012">
    <property type="protein sequence ID" value="MCP9001250.1"/>
    <property type="molecule type" value="Genomic_DNA"/>
</dbReference>
<keyword evidence="1" id="KW-1133">Transmembrane helix</keyword>
<gene>
    <name evidence="3" type="ORF">NFC73_16165</name>
</gene>
<dbReference type="InterPro" id="IPR002656">
    <property type="entry name" value="Acyl_transf_3_dom"/>
</dbReference>
<feature type="transmembrane region" description="Helical" evidence="1">
    <location>
        <begin position="46"/>
        <end position="64"/>
    </location>
</feature>
<proteinExistence type="predicted"/>
<feature type="transmembrane region" description="Helical" evidence="1">
    <location>
        <begin position="85"/>
        <end position="104"/>
    </location>
</feature>
<keyword evidence="3" id="KW-0808">Transferase</keyword>
<sequence>MNERAAVPESGLVSGRQHALDGMRTIAVAGVFLFHTVTGFAPGGSIGVDVFFTLSGFVITLLIMKEYRSTGRLRLGVFYAKRLARLWPALLVLCAVVVLVGLLFPSSGWGGQEADAIPAAGYLMNLSNFGAFGSSTGAGALSPTWTLAVEEQFYLVWPVLLLLMLRFWKVRTVAWITAVLAAGFLVSRFFLVAGGASLARIYNGPDTRADELLLGCAVALVLSSISPGTRLHVSLQAGVRRGGPFAGLALLLAVFFLKEPTDPGAWFDVFWTVGPTALAILAGLVIGWLVLLPEGLVSKILGHRWLSRPGRDLSYGMYLWHLPVFILLIPLVPSLAVRVPLTAALTVLMAYLSFRFVETPIRRWASRRLEPAVVPPVLEPVHEPARELELAGRT</sequence>
<dbReference type="Proteomes" id="UP001524318">
    <property type="component" value="Unassembled WGS sequence"/>
</dbReference>
<feature type="domain" description="Acyltransferase 3" evidence="2">
    <location>
        <begin position="18"/>
        <end position="353"/>
    </location>
</feature>
<feature type="transmembrane region" description="Helical" evidence="1">
    <location>
        <begin position="339"/>
        <end position="357"/>
    </location>
</feature>
<keyword evidence="1" id="KW-0472">Membrane</keyword>
<organism evidence="3 4">
    <name type="scientific">Pseudarthrobacter humi</name>
    <dbReference type="NCBI Taxonomy" id="2952523"/>
    <lineage>
        <taxon>Bacteria</taxon>
        <taxon>Bacillati</taxon>
        <taxon>Actinomycetota</taxon>
        <taxon>Actinomycetes</taxon>
        <taxon>Micrococcales</taxon>
        <taxon>Micrococcaceae</taxon>
        <taxon>Pseudarthrobacter</taxon>
    </lineage>
</organism>
<dbReference type="Pfam" id="PF01757">
    <property type="entry name" value="Acyl_transf_3"/>
    <property type="match status" value="1"/>
</dbReference>
<keyword evidence="1" id="KW-0812">Transmembrane</keyword>
<reference evidence="3 4" key="1">
    <citation type="submission" date="2022-06" db="EMBL/GenBank/DDBJ databases">
        <title>Pseudarthrobacter sp. strain RMG13 Genome sequencing and assembly.</title>
        <authorList>
            <person name="Kim I."/>
        </authorList>
    </citation>
    <scope>NUCLEOTIDE SEQUENCE [LARGE SCALE GENOMIC DNA]</scope>
    <source>
        <strain evidence="3 4">RMG13</strain>
    </source>
</reference>
<feature type="transmembrane region" description="Helical" evidence="1">
    <location>
        <begin position="313"/>
        <end position="333"/>
    </location>
</feature>
<comment type="caution">
    <text evidence="3">The sequence shown here is derived from an EMBL/GenBank/DDBJ whole genome shotgun (WGS) entry which is preliminary data.</text>
</comment>